<evidence type="ECO:0000313" key="2">
    <source>
        <dbReference type="Proteomes" id="UP000561726"/>
    </source>
</evidence>
<dbReference type="EMBL" id="JACHBQ010000001">
    <property type="protein sequence ID" value="MBB5642800.1"/>
    <property type="molecule type" value="Genomic_DNA"/>
</dbReference>
<comment type="caution">
    <text evidence="1">The sequence shown here is derived from an EMBL/GenBank/DDBJ whole genome shotgun (WGS) entry which is preliminary data.</text>
</comment>
<organism evidence="1 2">
    <name type="scientific">Cryobacterium roopkundense</name>
    <dbReference type="NCBI Taxonomy" id="1001240"/>
    <lineage>
        <taxon>Bacteria</taxon>
        <taxon>Bacillati</taxon>
        <taxon>Actinomycetota</taxon>
        <taxon>Actinomycetes</taxon>
        <taxon>Micrococcales</taxon>
        <taxon>Microbacteriaceae</taxon>
        <taxon>Cryobacterium</taxon>
    </lineage>
</organism>
<dbReference type="GO" id="GO:0016740">
    <property type="term" value="F:transferase activity"/>
    <property type="evidence" value="ECO:0007669"/>
    <property type="project" value="UniProtKB-KW"/>
</dbReference>
<name>A0A7W8ZZF5_9MICO</name>
<proteinExistence type="predicted"/>
<sequence length="363" mass="40106">MRIRNARSVASRWGQALPADDREPATALTVLQSFPVPRKITNPYIVMLAGCLRTLPDVTVLNFSWRTALLGRYDVFHSHWPENLVDGHSPLKKFVRQIFTLALVARLTITRTPIVRTMHNVERPQGLSRRASLLLDLIDRETTLRIRLNTTTIIDSAAPSATIPHGHYRDWFARYPPSTVVPGQIGYTGLIRRYKGVETLVSAFRDTEGTGGGLSLRIGGNPSSPELAQTVSTLASGDDRISLTLNLLTDAELVEIVTSSELVVLPYRFMHNSGGVLAALSMGRPVLVPENAVNRALACEVGAGWVHCYAGELTARHLTDTLHELRTHPAPRPVDLQAREWNHTGTNHVDAYRQAIAILHDGH</sequence>
<evidence type="ECO:0000313" key="1">
    <source>
        <dbReference type="EMBL" id="MBB5642800.1"/>
    </source>
</evidence>
<dbReference type="Proteomes" id="UP000561726">
    <property type="component" value="Unassembled WGS sequence"/>
</dbReference>
<dbReference type="Gene3D" id="3.40.50.2000">
    <property type="entry name" value="Glycogen Phosphorylase B"/>
    <property type="match status" value="2"/>
</dbReference>
<keyword evidence="1" id="KW-0808">Transferase</keyword>
<gene>
    <name evidence="1" type="ORF">BJ997_003348</name>
</gene>
<dbReference type="SUPFAM" id="SSF53756">
    <property type="entry name" value="UDP-Glycosyltransferase/glycogen phosphorylase"/>
    <property type="match status" value="1"/>
</dbReference>
<accession>A0A7W8ZZF5</accession>
<reference evidence="1 2" key="1">
    <citation type="submission" date="2020-08" db="EMBL/GenBank/DDBJ databases">
        <title>Sequencing the genomes of 1000 actinobacteria strains.</title>
        <authorList>
            <person name="Klenk H.-P."/>
        </authorList>
    </citation>
    <scope>NUCLEOTIDE SEQUENCE [LARGE SCALE GENOMIC DNA]</scope>
    <source>
        <strain evidence="1 2">DSM 21065</strain>
    </source>
</reference>
<dbReference type="AlphaFoldDB" id="A0A7W8ZZF5"/>
<dbReference type="Pfam" id="PF13692">
    <property type="entry name" value="Glyco_trans_1_4"/>
    <property type="match status" value="1"/>
</dbReference>
<dbReference type="RefSeq" id="WP_236629112.1">
    <property type="nucleotide sequence ID" value="NZ_JACHBQ010000001.1"/>
</dbReference>
<protein>
    <submittedName>
        <fullName evidence="1">Glycosyltransferase involved in cell wall biosynthesis</fullName>
    </submittedName>
</protein>